<dbReference type="Proteomes" id="UP000193380">
    <property type="component" value="Unassembled WGS sequence"/>
</dbReference>
<gene>
    <name evidence="1" type="ORF">GSONMT00014475001</name>
</gene>
<sequence>MDCQQHRTRIRYPFQRGIRSLFLRSPIGDLLIELHQGRNSAAKHALEVRTVAAGSGWNEAALLTVYRRGLNRELQAELACRGEPSGFKSIHWYVHLHRPPHRRRTLPPRNQKPSLSMILSSRPCLPEPRQLGHAPQPVYRTSKRIQEGLCLYCGGKDHLLSRCPVLLPRRDEKGPTAAMQVSVSLLLSIAEATLRPSIDNREGGYQVRRRLDRFRSSMSFYRSPASTRA</sequence>
<name>A0A060XGT1_ONCMY</name>
<evidence type="ECO:0008006" key="3">
    <source>
        <dbReference type="Google" id="ProtNLM"/>
    </source>
</evidence>
<evidence type="ECO:0000313" key="1">
    <source>
        <dbReference type="EMBL" id="CDQ78783.1"/>
    </source>
</evidence>
<proteinExistence type="predicted"/>
<accession>A0A060XGT1</accession>
<dbReference type="EMBL" id="FR905371">
    <property type="protein sequence ID" value="CDQ78783.1"/>
    <property type="molecule type" value="Genomic_DNA"/>
</dbReference>
<dbReference type="STRING" id="8022.A0A060XGT1"/>
<dbReference type="AlphaFoldDB" id="A0A060XGT1"/>
<evidence type="ECO:0000313" key="2">
    <source>
        <dbReference type="Proteomes" id="UP000193380"/>
    </source>
</evidence>
<reference evidence="1" key="2">
    <citation type="submission" date="2014-03" db="EMBL/GenBank/DDBJ databases">
        <authorList>
            <person name="Genoscope - CEA"/>
        </authorList>
    </citation>
    <scope>NUCLEOTIDE SEQUENCE</scope>
</reference>
<reference evidence="1" key="1">
    <citation type="journal article" date="2014" name="Nat. Commun.">
        <title>The rainbow trout genome provides novel insights into evolution after whole-genome duplication in vertebrates.</title>
        <authorList>
            <person name="Berthelot C."/>
            <person name="Brunet F."/>
            <person name="Chalopin D."/>
            <person name="Juanchich A."/>
            <person name="Bernard M."/>
            <person name="Noel B."/>
            <person name="Bento P."/>
            <person name="Da Silva C."/>
            <person name="Labadie K."/>
            <person name="Alberti A."/>
            <person name="Aury J.M."/>
            <person name="Louis A."/>
            <person name="Dehais P."/>
            <person name="Bardou P."/>
            <person name="Montfort J."/>
            <person name="Klopp C."/>
            <person name="Cabau C."/>
            <person name="Gaspin C."/>
            <person name="Thorgaard G.H."/>
            <person name="Boussaha M."/>
            <person name="Quillet E."/>
            <person name="Guyomard R."/>
            <person name="Galiana D."/>
            <person name="Bobe J."/>
            <person name="Volff J.N."/>
            <person name="Genet C."/>
            <person name="Wincker P."/>
            <person name="Jaillon O."/>
            <person name="Roest Crollius H."/>
            <person name="Guiguen Y."/>
        </authorList>
    </citation>
    <scope>NUCLEOTIDE SEQUENCE [LARGE SCALE GENOMIC DNA]</scope>
</reference>
<protein>
    <recommendedName>
        <fullName evidence="3">CCHC-type domain-containing protein</fullName>
    </recommendedName>
</protein>
<organism evidence="1 2">
    <name type="scientific">Oncorhynchus mykiss</name>
    <name type="common">Rainbow trout</name>
    <name type="synonym">Salmo gairdneri</name>
    <dbReference type="NCBI Taxonomy" id="8022"/>
    <lineage>
        <taxon>Eukaryota</taxon>
        <taxon>Metazoa</taxon>
        <taxon>Chordata</taxon>
        <taxon>Craniata</taxon>
        <taxon>Vertebrata</taxon>
        <taxon>Euteleostomi</taxon>
        <taxon>Actinopterygii</taxon>
        <taxon>Neopterygii</taxon>
        <taxon>Teleostei</taxon>
        <taxon>Protacanthopterygii</taxon>
        <taxon>Salmoniformes</taxon>
        <taxon>Salmonidae</taxon>
        <taxon>Salmoninae</taxon>
        <taxon>Oncorhynchus</taxon>
    </lineage>
</organism>
<dbReference type="PaxDb" id="8022-A0A060XGT1"/>